<protein>
    <recommendedName>
        <fullName evidence="5">Clathrin/coatomer adaptor adaptin-like N-terminal domain-containing protein</fullName>
    </recommendedName>
</protein>
<evidence type="ECO:0000259" key="5">
    <source>
        <dbReference type="Pfam" id="PF01602"/>
    </source>
</evidence>
<dbReference type="OrthoDB" id="28053at2759"/>
<dbReference type="InterPro" id="IPR002553">
    <property type="entry name" value="Clathrin/coatomer_adapt-like_N"/>
</dbReference>
<evidence type="ECO:0000256" key="2">
    <source>
        <dbReference type="ARBA" id="ARBA00022448"/>
    </source>
</evidence>
<keyword evidence="3" id="KW-0653">Protein transport</keyword>
<dbReference type="InterPro" id="IPR050840">
    <property type="entry name" value="Adaptor_Complx_Large_Subunit"/>
</dbReference>
<proteinExistence type="predicted"/>
<feature type="domain" description="Clathrin/coatomer adaptor adaptin-like N-terminal" evidence="5">
    <location>
        <begin position="101"/>
        <end position="186"/>
    </location>
</feature>
<dbReference type="GO" id="GO:0030117">
    <property type="term" value="C:membrane coat"/>
    <property type="evidence" value="ECO:0007669"/>
    <property type="project" value="InterPro"/>
</dbReference>
<organism evidence="6 7">
    <name type="scientific">Oryza meyeriana var. granulata</name>
    <dbReference type="NCBI Taxonomy" id="110450"/>
    <lineage>
        <taxon>Eukaryota</taxon>
        <taxon>Viridiplantae</taxon>
        <taxon>Streptophyta</taxon>
        <taxon>Embryophyta</taxon>
        <taxon>Tracheophyta</taxon>
        <taxon>Spermatophyta</taxon>
        <taxon>Magnoliopsida</taxon>
        <taxon>Liliopsida</taxon>
        <taxon>Poales</taxon>
        <taxon>Poaceae</taxon>
        <taxon>BOP clade</taxon>
        <taxon>Oryzoideae</taxon>
        <taxon>Oryzeae</taxon>
        <taxon>Oryzinae</taxon>
        <taxon>Oryza</taxon>
        <taxon>Oryza meyeriana</taxon>
    </lineage>
</organism>
<reference evidence="6 7" key="1">
    <citation type="submission" date="2019-11" db="EMBL/GenBank/DDBJ databases">
        <title>Whole genome sequence of Oryza granulata.</title>
        <authorList>
            <person name="Li W."/>
        </authorList>
    </citation>
    <scope>NUCLEOTIDE SEQUENCE [LARGE SCALE GENOMIC DNA]</scope>
    <source>
        <strain evidence="7">cv. Menghai</strain>
        <tissue evidence="6">Leaf</tissue>
    </source>
</reference>
<comment type="caution">
    <text evidence="6">The sequence shown here is derived from an EMBL/GenBank/DDBJ whole genome shotgun (WGS) entry which is preliminary data.</text>
</comment>
<sequence length="210" mass="23798">MELGLHATASKPLRRRIPRFPPLRKWILEPPPPWGSEERSGGSDAASSAVLNTLTPIPSCRTRRRAILLCTTFALAASSGLPWLRDMIWAIRMCKTAAEERVVVRRECAAILAAINEGDQDYRHRNMAELMFIHMLGYPTHFGQMECLKLISAAGFPEKRIGYLGLMLLLNEWQEVLLLVTNSLKQYPPKLILNDLVFIAYVLPFCFDFS</sequence>
<comment type="subcellular location">
    <subcellularLocation>
        <location evidence="1">Endomembrane system</location>
    </subcellularLocation>
</comment>
<dbReference type="EMBL" id="SPHZ02000001">
    <property type="protein sequence ID" value="KAF0932902.1"/>
    <property type="molecule type" value="Genomic_DNA"/>
</dbReference>
<dbReference type="GO" id="GO:0006886">
    <property type="term" value="P:intracellular protein transport"/>
    <property type="evidence" value="ECO:0007669"/>
    <property type="project" value="InterPro"/>
</dbReference>
<dbReference type="InterPro" id="IPR011989">
    <property type="entry name" value="ARM-like"/>
</dbReference>
<dbReference type="Pfam" id="PF01602">
    <property type="entry name" value="Adaptin_N"/>
    <property type="match status" value="1"/>
</dbReference>
<evidence type="ECO:0000313" key="7">
    <source>
        <dbReference type="Proteomes" id="UP000479710"/>
    </source>
</evidence>
<gene>
    <name evidence="6" type="ORF">E2562_013102</name>
</gene>
<dbReference type="AlphaFoldDB" id="A0A6G1F7X0"/>
<dbReference type="SUPFAM" id="SSF48371">
    <property type="entry name" value="ARM repeat"/>
    <property type="match status" value="1"/>
</dbReference>
<evidence type="ECO:0000313" key="6">
    <source>
        <dbReference type="EMBL" id="KAF0932902.1"/>
    </source>
</evidence>
<evidence type="ECO:0000256" key="3">
    <source>
        <dbReference type="ARBA" id="ARBA00022927"/>
    </source>
</evidence>
<dbReference type="PANTHER" id="PTHR22780">
    <property type="entry name" value="ADAPTIN, ALPHA/GAMMA/EPSILON"/>
    <property type="match status" value="1"/>
</dbReference>
<keyword evidence="2" id="KW-0813">Transport</keyword>
<keyword evidence="7" id="KW-1185">Reference proteome</keyword>
<keyword evidence="4" id="KW-0472">Membrane</keyword>
<dbReference type="Proteomes" id="UP000479710">
    <property type="component" value="Unassembled WGS sequence"/>
</dbReference>
<evidence type="ECO:0000256" key="4">
    <source>
        <dbReference type="ARBA" id="ARBA00023136"/>
    </source>
</evidence>
<name>A0A6G1F7X0_9ORYZ</name>
<dbReference type="GO" id="GO:0016192">
    <property type="term" value="P:vesicle-mediated transport"/>
    <property type="evidence" value="ECO:0007669"/>
    <property type="project" value="InterPro"/>
</dbReference>
<dbReference type="GO" id="GO:0012505">
    <property type="term" value="C:endomembrane system"/>
    <property type="evidence" value="ECO:0007669"/>
    <property type="project" value="UniProtKB-SubCell"/>
</dbReference>
<accession>A0A6G1F7X0</accession>
<evidence type="ECO:0000256" key="1">
    <source>
        <dbReference type="ARBA" id="ARBA00004308"/>
    </source>
</evidence>
<dbReference type="Gene3D" id="1.25.10.10">
    <property type="entry name" value="Leucine-rich Repeat Variant"/>
    <property type="match status" value="1"/>
</dbReference>
<dbReference type="InterPro" id="IPR016024">
    <property type="entry name" value="ARM-type_fold"/>
</dbReference>